<evidence type="ECO:0000313" key="5">
    <source>
        <dbReference type="EMBL" id="KAF9512021.1"/>
    </source>
</evidence>
<dbReference type="InterPro" id="IPR050386">
    <property type="entry name" value="Glycosyl_hydrolase_5"/>
</dbReference>
<accession>A0A9P6AU80</accession>
<dbReference type="SUPFAM" id="SSF51445">
    <property type="entry name" value="(Trans)glycosidases"/>
    <property type="match status" value="1"/>
</dbReference>
<dbReference type="OrthoDB" id="62120at2759"/>
<dbReference type="Gene3D" id="3.20.20.80">
    <property type="entry name" value="Glycosidases"/>
    <property type="match status" value="1"/>
</dbReference>
<protein>
    <submittedName>
        <fullName evidence="5">Glycoside hydrolase family 5 protein</fullName>
    </submittedName>
</protein>
<comment type="similarity">
    <text evidence="1">Belongs to the glycosyl hydrolase 5 (cellulase A) family.</text>
</comment>
<dbReference type="EMBL" id="MU128992">
    <property type="protein sequence ID" value="KAF9512021.1"/>
    <property type="molecule type" value="Genomic_DNA"/>
</dbReference>
<gene>
    <name evidence="5" type="ORF">BS47DRAFT_1377051</name>
</gene>
<evidence type="ECO:0000313" key="6">
    <source>
        <dbReference type="Proteomes" id="UP000886523"/>
    </source>
</evidence>
<dbReference type="AlphaFoldDB" id="A0A9P6AU80"/>
<keyword evidence="2 5" id="KW-0378">Hydrolase</keyword>
<feature type="signal peptide" evidence="4">
    <location>
        <begin position="1"/>
        <end position="17"/>
    </location>
</feature>
<dbReference type="GO" id="GO:0009986">
    <property type="term" value="C:cell surface"/>
    <property type="evidence" value="ECO:0007669"/>
    <property type="project" value="TreeGrafter"/>
</dbReference>
<dbReference type="Proteomes" id="UP000886523">
    <property type="component" value="Unassembled WGS sequence"/>
</dbReference>
<dbReference type="GO" id="GO:0008422">
    <property type="term" value="F:beta-glucosidase activity"/>
    <property type="evidence" value="ECO:0007669"/>
    <property type="project" value="TreeGrafter"/>
</dbReference>
<evidence type="ECO:0000256" key="4">
    <source>
        <dbReference type="SAM" id="SignalP"/>
    </source>
</evidence>
<dbReference type="InterPro" id="IPR017853">
    <property type="entry name" value="GH"/>
</dbReference>
<dbReference type="PANTHER" id="PTHR31297:SF42">
    <property type="entry name" value="GLYCOSIDE HYDROLASE FAMILY 5 DOMAIN-CONTAINING PROTEIN"/>
    <property type="match status" value="1"/>
</dbReference>
<evidence type="ECO:0000256" key="3">
    <source>
        <dbReference type="ARBA" id="ARBA00023295"/>
    </source>
</evidence>
<feature type="chain" id="PRO_5040435153" evidence="4">
    <location>
        <begin position="18"/>
        <end position="391"/>
    </location>
</feature>
<evidence type="ECO:0000256" key="1">
    <source>
        <dbReference type="ARBA" id="ARBA00005641"/>
    </source>
</evidence>
<reference evidence="5" key="1">
    <citation type="journal article" date="2020" name="Nat. Commun.">
        <title>Large-scale genome sequencing of mycorrhizal fungi provides insights into the early evolution of symbiotic traits.</title>
        <authorList>
            <person name="Miyauchi S."/>
            <person name="Kiss E."/>
            <person name="Kuo A."/>
            <person name="Drula E."/>
            <person name="Kohler A."/>
            <person name="Sanchez-Garcia M."/>
            <person name="Morin E."/>
            <person name="Andreopoulos B."/>
            <person name="Barry K.W."/>
            <person name="Bonito G."/>
            <person name="Buee M."/>
            <person name="Carver A."/>
            <person name="Chen C."/>
            <person name="Cichocki N."/>
            <person name="Clum A."/>
            <person name="Culley D."/>
            <person name="Crous P.W."/>
            <person name="Fauchery L."/>
            <person name="Girlanda M."/>
            <person name="Hayes R.D."/>
            <person name="Keri Z."/>
            <person name="LaButti K."/>
            <person name="Lipzen A."/>
            <person name="Lombard V."/>
            <person name="Magnuson J."/>
            <person name="Maillard F."/>
            <person name="Murat C."/>
            <person name="Nolan M."/>
            <person name="Ohm R.A."/>
            <person name="Pangilinan J."/>
            <person name="Pereira M.F."/>
            <person name="Perotto S."/>
            <person name="Peter M."/>
            <person name="Pfister S."/>
            <person name="Riley R."/>
            <person name="Sitrit Y."/>
            <person name="Stielow J.B."/>
            <person name="Szollosi G."/>
            <person name="Zifcakova L."/>
            <person name="Stursova M."/>
            <person name="Spatafora J.W."/>
            <person name="Tedersoo L."/>
            <person name="Vaario L.M."/>
            <person name="Yamada A."/>
            <person name="Yan M."/>
            <person name="Wang P."/>
            <person name="Xu J."/>
            <person name="Bruns T."/>
            <person name="Baldrian P."/>
            <person name="Vilgalys R."/>
            <person name="Dunand C."/>
            <person name="Henrissat B."/>
            <person name="Grigoriev I.V."/>
            <person name="Hibbett D."/>
            <person name="Nagy L.G."/>
            <person name="Martin F.M."/>
        </authorList>
    </citation>
    <scope>NUCLEOTIDE SEQUENCE</scope>
    <source>
        <strain evidence="5">UP504</strain>
    </source>
</reference>
<proteinExistence type="inferred from homology"/>
<dbReference type="GO" id="GO:0009251">
    <property type="term" value="P:glucan catabolic process"/>
    <property type="evidence" value="ECO:0007669"/>
    <property type="project" value="TreeGrafter"/>
</dbReference>
<comment type="caution">
    <text evidence="5">The sequence shown here is derived from an EMBL/GenBank/DDBJ whole genome shotgun (WGS) entry which is preliminary data.</text>
</comment>
<dbReference type="PANTHER" id="PTHR31297">
    <property type="entry name" value="GLUCAN ENDO-1,6-BETA-GLUCOSIDASE B"/>
    <property type="match status" value="1"/>
</dbReference>
<evidence type="ECO:0000256" key="2">
    <source>
        <dbReference type="ARBA" id="ARBA00022801"/>
    </source>
</evidence>
<sequence>MWTSVLFLLVISCITLSSPLSGNHSPNIEARVAPHFPYGSSPVRGVSLGGWLVLEPWITPSLFDNTGKPAIVDDVRPAPRPGNCLRVLKNHWGTFITEADFATIAAAGLNHIGFWAFDTTGGERYITGQFPYLRTAVTWAQNHGLFVLIDLHGAPGSQNGYDDSGHRGSISWNIDQTNIDRMNAIIKALAAEFSKPQYANVVSAIAPLNEPAAYTSLWLLSTYRQFVYDSYGNICQNGNLVEVMHDAFQPLDSWNRIMSSSSGYTNVLMGTHHYQVFSNAEEVMTWPQHISTACDCGVAMVMWASTSGNLWTIAGEFTTTPYDCVKYLNGCGLGCATIAFEKAQGWIYWTWKMRLALLFTESTDEWSYQKGLAGGWILQDPTDPQYPNICG</sequence>
<keyword evidence="3" id="KW-0326">Glycosidase</keyword>
<dbReference type="GO" id="GO:0005576">
    <property type="term" value="C:extracellular region"/>
    <property type="evidence" value="ECO:0007669"/>
    <property type="project" value="TreeGrafter"/>
</dbReference>
<name>A0A9P6AU80_9AGAM</name>
<keyword evidence="4" id="KW-0732">Signal</keyword>
<organism evidence="5 6">
    <name type="scientific">Hydnum rufescens UP504</name>
    <dbReference type="NCBI Taxonomy" id="1448309"/>
    <lineage>
        <taxon>Eukaryota</taxon>
        <taxon>Fungi</taxon>
        <taxon>Dikarya</taxon>
        <taxon>Basidiomycota</taxon>
        <taxon>Agaricomycotina</taxon>
        <taxon>Agaricomycetes</taxon>
        <taxon>Cantharellales</taxon>
        <taxon>Hydnaceae</taxon>
        <taxon>Hydnum</taxon>
    </lineage>
</organism>
<keyword evidence="6" id="KW-1185">Reference proteome</keyword>